<dbReference type="AlphaFoldDB" id="D4GKT9"/>
<dbReference type="FunFam" id="1.10.10.10:FF:000001">
    <property type="entry name" value="LysR family transcriptional regulator"/>
    <property type="match status" value="1"/>
</dbReference>
<dbReference type="PROSITE" id="PS50931">
    <property type="entry name" value="HTH_LYSR"/>
    <property type="match status" value="1"/>
</dbReference>
<dbReference type="Pfam" id="PF03466">
    <property type="entry name" value="LysR_substrate"/>
    <property type="match status" value="1"/>
</dbReference>
<gene>
    <name evidence="6" type="primary">ycaN</name>
    <name evidence="6" type="ordered locus">PANA_2961</name>
</gene>
<dbReference type="Gene3D" id="1.10.10.10">
    <property type="entry name" value="Winged helix-like DNA-binding domain superfamily/Winged helix DNA-binding domain"/>
    <property type="match status" value="1"/>
</dbReference>
<dbReference type="Proteomes" id="UP000001702">
    <property type="component" value="Chromosome"/>
</dbReference>
<reference evidence="6 7" key="1">
    <citation type="journal article" date="2010" name="J. Bacteriol.">
        <title>Genome sequence of Pantoea ananatis LMG20103, the causative agent of Eucalyptus blight and dieback.</title>
        <authorList>
            <person name="De Maayer P."/>
            <person name="Chan W.Y."/>
            <person name="Venter S.N."/>
            <person name="Toth I.K."/>
            <person name="Birch P.R."/>
            <person name="Joubert F."/>
            <person name="Coutinho T.A."/>
        </authorList>
    </citation>
    <scope>NUCLEOTIDE SEQUENCE [LARGE SCALE GENOMIC DNA]</scope>
    <source>
        <strain evidence="6 7">LMG 20103</strain>
    </source>
</reference>
<dbReference type="GO" id="GO:0043565">
    <property type="term" value="F:sequence-specific DNA binding"/>
    <property type="evidence" value="ECO:0007669"/>
    <property type="project" value="TreeGrafter"/>
</dbReference>
<name>D4GKT9_PANAM</name>
<sequence length="317" mass="35876">MCETYDLRWVNERFSPMKLNVYDFATFIAVSRHKSFRAAGDELGLSPSAVSHAIKQLEQRLKIRLFNRTTRSVALTEAGANLYERLRPAFDEINVILDEANCFRQTPMGSLKINSSRLASRMVLIPLVATFSRLYPDIRVEITTEDRLVDIVKEGFDAGIRLSSRLEKDMIALPVGPKIRLVVVATPDYFARHAPPEHPRDIMNHQCVMFRHGSGRIYQWEFSGPEGRLEILPTGNILLDDMDAQRDAVLCGAGLGYLYHEQVKDELAAGRLVPVLEAWLPEQPSLQFYYPNRHYMSSALRAFIDHIKAASPAAVSC</sequence>
<dbReference type="SUPFAM" id="SSF53850">
    <property type="entry name" value="Periplasmic binding protein-like II"/>
    <property type="match status" value="1"/>
</dbReference>
<dbReference type="SUPFAM" id="SSF46785">
    <property type="entry name" value="Winged helix' DNA-binding domain"/>
    <property type="match status" value="1"/>
</dbReference>
<dbReference type="eggNOG" id="COG0583">
    <property type="taxonomic scope" value="Bacteria"/>
</dbReference>
<accession>D4GKT9</accession>
<dbReference type="PANTHER" id="PTHR30537">
    <property type="entry name" value="HTH-TYPE TRANSCRIPTIONAL REGULATOR"/>
    <property type="match status" value="1"/>
</dbReference>
<keyword evidence="7" id="KW-1185">Reference proteome</keyword>
<dbReference type="GO" id="GO:0006351">
    <property type="term" value="P:DNA-templated transcription"/>
    <property type="evidence" value="ECO:0007669"/>
    <property type="project" value="TreeGrafter"/>
</dbReference>
<organism evidence="6 7">
    <name type="scientific">Pantoea ananatis (strain LMG 20103)</name>
    <dbReference type="NCBI Taxonomy" id="706191"/>
    <lineage>
        <taxon>Bacteria</taxon>
        <taxon>Pseudomonadati</taxon>
        <taxon>Pseudomonadota</taxon>
        <taxon>Gammaproteobacteria</taxon>
        <taxon>Enterobacterales</taxon>
        <taxon>Erwiniaceae</taxon>
        <taxon>Pantoea</taxon>
    </lineage>
</organism>
<dbReference type="HOGENOM" id="CLU_039613_16_1_6"/>
<feature type="domain" description="HTH lysR-type" evidence="5">
    <location>
        <begin position="19"/>
        <end position="76"/>
    </location>
</feature>
<evidence type="ECO:0000313" key="6">
    <source>
        <dbReference type="EMBL" id="ADD78128.1"/>
    </source>
</evidence>
<dbReference type="EMBL" id="CP001875">
    <property type="protein sequence ID" value="ADD78128.1"/>
    <property type="molecule type" value="Genomic_DNA"/>
</dbReference>
<evidence type="ECO:0000313" key="7">
    <source>
        <dbReference type="Proteomes" id="UP000001702"/>
    </source>
</evidence>
<keyword evidence="3" id="KW-0238">DNA-binding</keyword>
<keyword evidence="4" id="KW-0804">Transcription</keyword>
<evidence type="ECO:0000256" key="2">
    <source>
        <dbReference type="ARBA" id="ARBA00023015"/>
    </source>
</evidence>
<keyword evidence="2" id="KW-0805">Transcription regulation</keyword>
<dbReference type="InterPro" id="IPR005119">
    <property type="entry name" value="LysR_subst-bd"/>
</dbReference>
<evidence type="ECO:0000256" key="3">
    <source>
        <dbReference type="ARBA" id="ARBA00023125"/>
    </source>
</evidence>
<evidence type="ECO:0000256" key="1">
    <source>
        <dbReference type="ARBA" id="ARBA00009437"/>
    </source>
</evidence>
<dbReference type="Pfam" id="PF00126">
    <property type="entry name" value="HTH_1"/>
    <property type="match status" value="1"/>
</dbReference>
<dbReference type="STRING" id="706191.PANA_2961"/>
<protein>
    <submittedName>
        <fullName evidence="6">YcaN</fullName>
    </submittedName>
</protein>
<dbReference type="PANTHER" id="PTHR30537:SF1">
    <property type="entry name" value="HTH-TYPE TRANSCRIPTIONAL REGULATOR PGRR"/>
    <property type="match status" value="1"/>
</dbReference>
<dbReference type="InterPro" id="IPR058163">
    <property type="entry name" value="LysR-type_TF_proteobact-type"/>
</dbReference>
<dbReference type="InterPro" id="IPR036390">
    <property type="entry name" value="WH_DNA-bd_sf"/>
</dbReference>
<dbReference type="InterPro" id="IPR000847">
    <property type="entry name" value="LysR_HTH_N"/>
</dbReference>
<dbReference type="Gene3D" id="3.40.190.290">
    <property type="match status" value="1"/>
</dbReference>
<evidence type="ECO:0000256" key="4">
    <source>
        <dbReference type="ARBA" id="ARBA00023163"/>
    </source>
</evidence>
<dbReference type="CDD" id="cd08474">
    <property type="entry name" value="PBP2_CrgA_like_5"/>
    <property type="match status" value="1"/>
</dbReference>
<proteinExistence type="inferred from homology"/>
<dbReference type="InterPro" id="IPR036388">
    <property type="entry name" value="WH-like_DNA-bd_sf"/>
</dbReference>
<comment type="similarity">
    <text evidence="1">Belongs to the LysR transcriptional regulatory family.</text>
</comment>
<dbReference type="KEGG" id="pam:PANA_2961"/>
<dbReference type="GO" id="GO:0003700">
    <property type="term" value="F:DNA-binding transcription factor activity"/>
    <property type="evidence" value="ECO:0007669"/>
    <property type="project" value="InterPro"/>
</dbReference>
<evidence type="ECO:0000259" key="5">
    <source>
        <dbReference type="PROSITE" id="PS50931"/>
    </source>
</evidence>